<evidence type="ECO:0000259" key="7">
    <source>
        <dbReference type="Pfam" id="PF14322"/>
    </source>
</evidence>
<feature type="domain" description="SusD-like N-terminal" evidence="7">
    <location>
        <begin position="117"/>
        <end position="254"/>
    </location>
</feature>
<comment type="caution">
    <text evidence="8">The sequence shown here is derived from an EMBL/GenBank/DDBJ whole genome shotgun (WGS) entry which is preliminary data.</text>
</comment>
<keyword evidence="3" id="KW-0732">Signal</keyword>
<evidence type="ECO:0000313" key="9">
    <source>
        <dbReference type="Proteomes" id="UP000461730"/>
    </source>
</evidence>
<evidence type="ECO:0000259" key="6">
    <source>
        <dbReference type="Pfam" id="PF07980"/>
    </source>
</evidence>
<evidence type="ECO:0000313" key="8">
    <source>
        <dbReference type="EMBL" id="MVT07663.1"/>
    </source>
</evidence>
<dbReference type="RefSeq" id="WP_157305046.1">
    <property type="nucleotide sequence ID" value="NZ_WRXN01000001.1"/>
</dbReference>
<keyword evidence="9" id="KW-1185">Reference proteome</keyword>
<comment type="similarity">
    <text evidence="2">Belongs to the SusD family.</text>
</comment>
<dbReference type="InterPro" id="IPR012944">
    <property type="entry name" value="SusD_RagB_dom"/>
</dbReference>
<evidence type="ECO:0000256" key="2">
    <source>
        <dbReference type="ARBA" id="ARBA00006275"/>
    </source>
</evidence>
<sequence length="485" mass="55088">MKSSFLEIVCRKTKQWQVSKSTRSVLVVGIAVSTVFAASVTMVSCKKQNEFLREVPNDALVIPRSLGDLQKLLQNDAIFNQTNPGIGQASTDEFYVSDFDFIDNPGLDQNVYIWAKDIYPATQRINDWNYPYAEIYNANVILDALEVINISPSDISQANAVKGSALFFRALSHYNLLQHFAKQYDSATAQTDLGVPLRLTADLVKKSTRATVQQCYDQVINDLVEAIQLLPIEAVNIEMPSIFAAQALLARVYLTMGRFDSAFVYANLVLAKKNSLFDYNNLLPDPTRLTSGSQFPLPEMLYLTTMVNYYFNFRTVAAVDSVLYNSYGSNDLRKTSFFYESSDVPRFKGNYQLLKPGYLFDGVAIDELFLIRAEIYARRGDYSSAMNDLNTLLEKRWKAGTFVKFTAVDADEALKLVLLERKKELFFRGVRWTDLRRLNKDPRFAVTLTRKINGQVYTLPPNDPRYTFAIPDQEIQISGLEQNPR</sequence>
<keyword evidence="4" id="KW-0472">Membrane</keyword>
<proteinExistence type="inferred from homology"/>
<feature type="domain" description="RagB/SusD" evidence="6">
    <location>
        <begin position="367"/>
        <end position="440"/>
    </location>
</feature>
<accession>A0A7K1TZY9</accession>
<dbReference type="InterPro" id="IPR011990">
    <property type="entry name" value="TPR-like_helical_dom_sf"/>
</dbReference>
<evidence type="ECO:0000256" key="3">
    <source>
        <dbReference type="ARBA" id="ARBA00022729"/>
    </source>
</evidence>
<dbReference type="Pfam" id="PF07980">
    <property type="entry name" value="SusD_RagB"/>
    <property type="match status" value="1"/>
</dbReference>
<dbReference type="SUPFAM" id="SSF48452">
    <property type="entry name" value="TPR-like"/>
    <property type="match status" value="1"/>
</dbReference>
<dbReference type="Pfam" id="PF14322">
    <property type="entry name" value="SusD-like_3"/>
    <property type="match status" value="1"/>
</dbReference>
<evidence type="ECO:0000256" key="4">
    <source>
        <dbReference type="ARBA" id="ARBA00023136"/>
    </source>
</evidence>
<evidence type="ECO:0000256" key="5">
    <source>
        <dbReference type="ARBA" id="ARBA00023237"/>
    </source>
</evidence>
<dbReference type="InterPro" id="IPR033985">
    <property type="entry name" value="SusD-like_N"/>
</dbReference>
<gene>
    <name evidence="8" type="ORF">GO493_05280</name>
</gene>
<dbReference type="Gene3D" id="1.25.40.390">
    <property type="match status" value="2"/>
</dbReference>
<comment type="subcellular location">
    <subcellularLocation>
        <location evidence="1">Cell outer membrane</location>
    </subcellularLocation>
</comment>
<dbReference type="Proteomes" id="UP000461730">
    <property type="component" value="Unassembled WGS sequence"/>
</dbReference>
<evidence type="ECO:0000256" key="1">
    <source>
        <dbReference type="ARBA" id="ARBA00004442"/>
    </source>
</evidence>
<keyword evidence="5" id="KW-0998">Cell outer membrane</keyword>
<dbReference type="EMBL" id="WRXN01000001">
    <property type="protein sequence ID" value="MVT07663.1"/>
    <property type="molecule type" value="Genomic_DNA"/>
</dbReference>
<reference evidence="8 9" key="1">
    <citation type="submission" date="2019-12" db="EMBL/GenBank/DDBJ databases">
        <title>Chitinophaga sp. strain ysch24 (GDMCC 1.1355), whole genome shotgun sequence.</title>
        <authorList>
            <person name="Zhang X."/>
        </authorList>
    </citation>
    <scope>NUCLEOTIDE SEQUENCE [LARGE SCALE GENOMIC DNA]</scope>
    <source>
        <strain evidence="9">ysch24</strain>
    </source>
</reference>
<protein>
    <submittedName>
        <fullName evidence="8">RagB/SusD family nutrient uptake outer membrane protein</fullName>
    </submittedName>
</protein>
<dbReference type="GO" id="GO:0009279">
    <property type="term" value="C:cell outer membrane"/>
    <property type="evidence" value="ECO:0007669"/>
    <property type="project" value="UniProtKB-SubCell"/>
</dbReference>
<organism evidence="8 9">
    <name type="scientific">Chitinophaga tropicalis</name>
    <dbReference type="NCBI Taxonomy" id="2683588"/>
    <lineage>
        <taxon>Bacteria</taxon>
        <taxon>Pseudomonadati</taxon>
        <taxon>Bacteroidota</taxon>
        <taxon>Chitinophagia</taxon>
        <taxon>Chitinophagales</taxon>
        <taxon>Chitinophagaceae</taxon>
        <taxon>Chitinophaga</taxon>
    </lineage>
</organism>
<name>A0A7K1TZY9_9BACT</name>
<dbReference type="AlphaFoldDB" id="A0A7K1TZY9"/>